<evidence type="ECO:0000313" key="3">
    <source>
        <dbReference type="Proteomes" id="UP000501534"/>
    </source>
</evidence>
<feature type="region of interest" description="Disordered" evidence="1">
    <location>
        <begin position="1"/>
        <end position="41"/>
    </location>
</feature>
<evidence type="ECO:0000256" key="1">
    <source>
        <dbReference type="SAM" id="MobiDB-lite"/>
    </source>
</evidence>
<organism evidence="2 3">
    <name type="scientific">Usitatibacter rugosus</name>
    <dbReference type="NCBI Taxonomy" id="2732067"/>
    <lineage>
        <taxon>Bacteria</taxon>
        <taxon>Pseudomonadati</taxon>
        <taxon>Pseudomonadota</taxon>
        <taxon>Betaproteobacteria</taxon>
        <taxon>Nitrosomonadales</taxon>
        <taxon>Usitatibacteraceae</taxon>
        <taxon>Usitatibacter</taxon>
    </lineage>
</organism>
<reference evidence="2 3" key="1">
    <citation type="submission" date="2020-04" db="EMBL/GenBank/DDBJ databases">
        <title>Usitatibacter rugosus gen. nov., sp. nov. and Usitatibacter palustris sp. nov., novel members of Usitatibacteraceae fam. nov. within the order Nitrosomonadales isolated from soil.</title>
        <authorList>
            <person name="Huber K.J."/>
            <person name="Neumann-Schaal M."/>
            <person name="Geppert A."/>
            <person name="Luckner M."/>
            <person name="Wanner G."/>
            <person name="Overmann J."/>
        </authorList>
    </citation>
    <scope>NUCLEOTIDE SEQUENCE [LARGE SCALE GENOMIC DNA]</scope>
    <source>
        <strain evidence="2 3">0125_3</strain>
    </source>
</reference>
<dbReference type="AlphaFoldDB" id="A0A6M4GVH4"/>
<sequence length="41" mass="4184">MGVSKVGSLLEPPIPADNPAPILADEKQKAVGTPMNTDSHG</sequence>
<accession>A0A6M4GVH4</accession>
<name>A0A6M4GVH4_9PROT</name>
<proteinExistence type="predicted"/>
<dbReference type="EMBL" id="CP053069">
    <property type="protein sequence ID" value="QJR11176.1"/>
    <property type="molecule type" value="Genomic_DNA"/>
</dbReference>
<keyword evidence="3" id="KW-1185">Reference proteome</keyword>
<gene>
    <name evidence="2" type="ORF">DSM104443_02248</name>
</gene>
<evidence type="ECO:0000313" key="2">
    <source>
        <dbReference type="EMBL" id="QJR11176.1"/>
    </source>
</evidence>
<protein>
    <submittedName>
        <fullName evidence="2">Uncharacterized protein</fullName>
    </submittedName>
</protein>
<dbReference type="Proteomes" id="UP000501534">
    <property type="component" value="Chromosome"/>
</dbReference>
<dbReference type="KEGG" id="uru:DSM104443_02248"/>